<dbReference type="PANTHER" id="PTHR43253:SF1">
    <property type="entry name" value="TRICORN PROTEASE HOMOLOG 2-RELATED"/>
    <property type="match status" value="1"/>
</dbReference>
<dbReference type="Pfam" id="PF14685">
    <property type="entry name" value="PDZ_Tricorn"/>
    <property type="match status" value="1"/>
</dbReference>
<dbReference type="PANTHER" id="PTHR43253">
    <property type="entry name" value="TRICORN PROTEASE HOMOLOG 2-RELATED"/>
    <property type="match status" value="1"/>
</dbReference>
<keyword evidence="5" id="KW-0378">Hydrolase</keyword>
<reference evidence="10 11" key="1">
    <citation type="journal article" date="2015" name="Genome Biol. Evol.">
        <title>Comparative Genomics of a Bacterivorous Green Alga Reveals Evolutionary Causalities and Consequences of Phago-Mixotrophic Mode of Nutrition.</title>
        <authorList>
            <person name="Burns J.A."/>
            <person name="Paasch A."/>
            <person name="Narechania A."/>
            <person name="Kim E."/>
        </authorList>
    </citation>
    <scope>NUCLEOTIDE SEQUENCE [LARGE SCALE GENOMIC DNA]</scope>
    <source>
        <strain evidence="10 11">PLY_AMNH</strain>
    </source>
</reference>
<feature type="domain" description="Tricorn protease C1" evidence="8">
    <location>
        <begin position="355"/>
        <end position="416"/>
    </location>
</feature>
<evidence type="ECO:0000256" key="1">
    <source>
        <dbReference type="ARBA" id="ARBA00004496"/>
    </source>
</evidence>
<evidence type="ECO:0000256" key="5">
    <source>
        <dbReference type="ARBA" id="ARBA00022801"/>
    </source>
</evidence>
<evidence type="ECO:0000256" key="6">
    <source>
        <dbReference type="ARBA" id="ARBA00022825"/>
    </source>
</evidence>
<dbReference type="SUPFAM" id="SSF52096">
    <property type="entry name" value="ClpP/crotonase"/>
    <property type="match status" value="1"/>
</dbReference>
<dbReference type="InterPro" id="IPR028204">
    <property type="entry name" value="Tricorn_C1"/>
</dbReference>
<dbReference type="GO" id="GO:0006508">
    <property type="term" value="P:proteolysis"/>
    <property type="evidence" value="ECO:0007669"/>
    <property type="project" value="UniProtKB-KW"/>
</dbReference>
<dbReference type="Gene3D" id="2.130.10.10">
    <property type="entry name" value="YVTN repeat-like/Quinoprotein amine dehydrogenase"/>
    <property type="match status" value="1"/>
</dbReference>
<dbReference type="InterPro" id="IPR029414">
    <property type="entry name" value="Tricorn_PDZ"/>
</dbReference>
<evidence type="ECO:0000313" key="11">
    <source>
        <dbReference type="Proteomes" id="UP001190700"/>
    </source>
</evidence>
<dbReference type="GO" id="GO:0008236">
    <property type="term" value="F:serine-type peptidase activity"/>
    <property type="evidence" value="ECO:0007669"/>
    <property type="project" value="UniProtKB-KW"/>
</dbReference>
<protein>
    <submittedName>
        <fullName evidence="10">Uncharacterized protein</fullName>
    </submittedName>
</protein>
<feature type="compositionally biased region" description="Acidic residues" evidence="7">
    <location>
        <begin position="172"/>
        <end position="194"/>
    </location>
</feature>
<sequence length="498" mass="53998">MPALSLRPCNPSASFAMPALRLRPCNPSASFAMPALRLGPATPLQALRCRCYASALQTLCKLCDAGATPHPCNHLASSAMSALRLWPYDHSASSAMPALRLRPYDHLASSAMPAQRLRPYDHSASFAMPVLSFGPATFKQACPPPVLSFGPAASGLACTPPELRLCQAATIQDEEDVEDDSSSEDGSGDDDDDQEKPAPLEIDLEGIQDRVVALPIATGRYGTLAGLEDNQIMYTSFPVPNQPVGFVSKGENGAEDDDDEESDDEEEGELVKFDLRRLKATTLIPHSVRGFVMSPDSTTMAVVEGTACGGEQVRVVEAGCKPNEEDEDEEEVDGEDPGRESGLIDLDRIRLTIDPAAEWTQMLREAWRYARDEVWNGPTPRDRPDGWWDAVYERYAAVLPRCATRREVEDVLDEMISELRASHAWAARPADQGRHVADTAPGTLGAELQWSSKAEGYLIKAIVKGDTWDGTRGGPLAKPGINLCVDDVLLAIDRSDAP</sequence>
<keyword evidence="6" id="KW-0720">Serine protease</keyword>
<evidence type="ECO:0000259" key="8">
    <source>
        <dbReference type="Pfam" id="PF14684"/>
    </source>
</evidence>
<evidence type="ECO:0000256" key="7">
    <source>
        <dbReference type="SAM" id="MobiDB-lite"/>
    </source>
</evidence>
<feature type="domain" description="Tricorn protease PDZ" evidence="9">
    <location>
        <begin position="442"/>
        <end position="495"/>
    </location>
</feature>
<dbReference type="AlphaFoldDB" id="A0AAE0L4B8"/>
<dbReference type="Pfam" id="PF14684">
    <property type="entry name" value="Tricorn_C1"/>
    <property type="match status" value="1"/>
</dbReference>
<dbReference type="EMBL" id="LGRX02009921">
    <property type="protein sequence ID" value="KAK3271235.1"/>
    <property type="molecule type" value="Genomic_DNA"/>
</dbReference>
<dbReference type="InterPro" id="IPR015943">
    <property type="entry name" value="WD40/YVTN_repeat-like_dom_sf"/>
</dbReference>
<dbReference type="InterPro" id="IPR012393">
    <property type="entry name" value="Tricorn_protease"/>
</dbReference>
<dbReference type="Proteomes" id="UP001190700">
    <property type="component" value="Unassembled WGS sequence"/>
</dbReference>
<keyword evidence="3" id="KW-0963">Cytoplasm</keyword>
<evidence type="ECO:0000256" key="3">
    <source>
        <dbReference type="ARBA" id="ARBA00022490"/>
    </source>
</evidence>
<gene>
    <name evidence="10" type="ORF">CYMTET_20405</name>
</gene>
<evidence type="ECO:0000259" key="9">
    <source>
        <dbReference type="Pfam" id="PF14685"/>
    </source>
</evidence>
<dbReference type="Gene3D" id="2.30.42.10">
    <property type="match status" value="1"/>
</dbReference>
<dbReference type="Gene3D" id="3.30.750.44">
    <property type="match status" value="1"/>
</dbReference>
<name>A0AAE0L4B8_9CHLO</name>
<comment type="similarity">
    <text evidence="2">Belongs to the peptidase S41B family.</text>
</comment>
<dbReference type="InterPro" id="IPR029045">
    <property type="entry name" value="ClpP/crotonase-like_dom_sf"/>
</dbReference>
<accession>A0AAE0L4B8</accession>
<dbReference type="GO" id="GO:0005737">
    <property type="term" value="C:cytoplasm"/>
    <property type="evidence" value="ECO:0007669"/>
    <property type="project" value="UniProtKB-SubCell"/>
</dbReference>
<feature type="region of interest" description="Disordered" evidence="7">
    <location>
        <begin position="320"/>
        <end position="341"/>
    </location>
</feature>
<feature type="region of interest" description="Disordered" evidence="7">
    <location>
        <begin position="172"/>
        <end position="204"/>
    </location>
</feature>
<feature type="region of interest" description="Disordered" evidence="7">
    <location>
        <begin position="243"/>
        <end position="268"/>
    </location>
</feature>
<feature type="compositionally biased region" description="Acidic residues" evidence="7">
    <location>
        <begin position="253"/>
        <end position="268"/>
    </location>
</feature>
<dbReference type="InterPro" id="IPR036034">
    <property type="entry name" value="PDZ_sf"/>
</dbReference>
<evidence type="ECO:0000256" key="2">
    <source>
        <dbReference type="ARBA" id="ARBA00008524"/>
    </source>
</evidence>
<organism evidence="10 11">
    <name type="scientific">Cymbomonas tetramitiformis</name>
    <dbReference type="NCBI Taxonomy" id="36881"/>
    <lineage>
        <taxon>Eukaryota</taxon>
        <taxon>Viridiplantae</taxon>
        <taxon>Chlorophyta</taxon>
        <taxon>Pyramimonadophyceae</taxon>
        <taxon>Pyramimonadales</taxon>
        <taxon>Pyramimonadaceae</taxon>
        <taxon>Cymbomonas</taxon>
    </lineage>
</organism>
<comment type="caution">
    <text evidence="10">The sequence shown here is derived from an EMBL/GenBank/DDBJ whole genome shotgun (WGS) entry which is preliminary data.</text>
</comment>
<proteinExistence type="inferred from homology"/>
<feature type="compositionally biased region" description="Acidic residues" evidence="7">
    <location>
        <begin position="324"/>
        <end position="335"/>
    </location>
</feature>
<comment type="subcellular location">
    <subcellularLocation>
        <location evidence="1">Cytoplasm</location>
    </subcellularLocation>
</comment>
<keyword evidence="11" id="KW-1185">Reference proteome</keyword>
<keyword evidence="4" id="KW-0645">Protease</keyword>
<evidence type="ECO:0000313" key="10">
    <source>
        <dbReference type="EMBL" id="KAK3271235.1"/>
    </source>
</evidence>
<evidence type="ECO:0000256" key="4">
    <source>
        <dbReference type="ARBA" id="ARBA00022670"/>
    </source>
</evidence>